<organism evidence="2 3">
    <name type="scientific">Microbacterium resistens</name>
    <dbReference type="NCBI Taxonomy" id="156977"/>
    <lineage>
        <taxon>Bacteria</taxon>
        <taxon>Bacillati</taxon>
        <taxon>Actinomycetota</taxon>
        <taxon>Actinomycetes</taxon>
        <taxon>Micrococcales</taxon>
        <taxon>Microbacteriaceae</taxon>
        <taxon>Microbacterium</taxon>
    </lineage>
</organism>
<reference evidence="2 3" key="1">
    <citation type="submission" date="2023-07" db="EMBL/GenBank/DDBJ databases">
        <title>Sorghum-associated microbial communities from plants grown in Nebraska, USA.</title>
        <authorList>
            <person name="Schachtman D."/>
        </authorList>
    </citation>
    <scope>NUCLEOTIDE SEQUENCE [LARGE SCALE GENOMIC DNA]</scope>
    <source>
        <strain evidence="2 3">2980</strain>
    </source>
</reference>
<evidence type="ECO:0000256" key="1">
    <source>
        <dbReference type="SAM" id="MobiDB-lite"/>
    </source>
</evidence>
<sequence>MADDDNKYWFNLRTGEVEFGMLSPSADRVGPFDTADAAAKAPEKLEENSRAWAAADAEEDGWGAGSGSGSGA</sequence>
<dbReference type="EMBL" id="JAVDUM010000002">
    <property type="protein sequence ID" value="MDR6866123.1"/>
    <property type="molecule type" value="Genomic_DNA"/>
</dbReference>
<dbReference type="RefSeq" id="WP_310017599.1">
    <property type="nucleotide sequence ID" value="NZ_JAVDUM010000002.1"/>
</dbReference>
<comment type="caution">
    <text evidence="2">The sequence shown here is derived from an EMBL/GenBank/DDBJ whole genome shotgun (WGS) entry which is preliminary data.</text>
</comment>
<keyword evidence="3" id="KW-1185">Reference proteome</keyword>
<evidence type="ECO:0000313" key="2">
    <source>
        <dbReference type="EMBL" id="MDR6866123.1"/>
    </source>
</evidence>
<proteinExistence type="predicted"/>
<dbReference type="Proteomes" id="UP001259347">
    <property type="component" value="Unassembled WGS sequence"/>
</dbReference>
<gene>
    <name evidence="2" type="ORF">J2Y69_000708</name>
</gene>
<evidence type="ECO:0000313" key="3">
    <source>
        <dbReference type="Proteomes" id="UP001259347"/>
    </source>
</evidence>
<protein>
    <recommendedName>
        <fullName evidence="4">SPOR domain-containing protein</fullName>
    </recommendedName>
</protein>
<feature type="region of interest" description="Disordered" evidence="1">
    <location>
        <begin position="41"/>
        <end position="72"/>
    </location>
</feature>
<name>A0ABU1SB20_9MICO</name>
<feature type="compositionally biased region" description="Gly residues" evidence="1">
    <location>
        <begin position="62"/>
        <end position="72"/>
    </location>
</feature>
<accession>A0ABU1SB20</accession>
<evidence type="ECO:0008006" key="4">
    <source>
        <dbReference type="Google" id="ProtNLM"/>
    </source>
</evidence>